<feature type="transmembrane region" description="Helical" evidence="9">
    <location>
        <begin position="214"/>
        <end position="233"/>
    </location>
</feature>
<keyword evidence="4" id="KW-0337">GPI-anchor biosynthesis</keyword>
<comment type="pathway">
    <text evidence="2">Glycolipid biosynthesis; glycosylphosphatidylinositol-anchor biosynthesis.</text>
</comment>
<evidence type="ECO:0000313" key="11">
    <source>
        <dbReference type="Proteomes" id="UP000237144"/>
    </source>
</evidence>
<evidence type="ECO:0000256" key="3">
    <source>
        <dbReference type="ARBA" id="ARBA00010026"/>
    </source>
</evidence>
<dbReference type="GO" id="GO:0006506">
    <property type="term" value="P:GPI anchor biosynthetic process"/>
    <property type="evidence" value="ECO:0007669"/>
    <property type="project" value="UniProtKB-UniPathway"/>
</dbReference>
<dbReference type="EMBL" id="PJQD01000005">
    <property type="protein sequence ID" value="POY76337.1"/>
    <property type="molecule type" value="Genomic_DNA"/>
</dbReference>
<dbReference type="AlphaFoldDB" id="A0A2S5BHU3"/>
<reference evidence="10 11" key="1">
    <citation type="journal article" date="2018" name="Front. Microbiol.">
        <title>Prospects for Fungal Bioremediation of Acidic Radioactive Waste Sites: Characterization and Genome Sequence of Rhodotorula taiwanensis MD1149.</title>
        <authorList>
            <person name="Tkavc R."/>
            <person name="Matrosova V.Y."/>
            <person name="Grichenko O.E."/>
            <person name="Gostincar C."/>
            <person name="Volpe R.P."/>
            <person name="Klimenkova P."/>
            <person name="Gaidamakova E.K."/>
            <person name="Zhou C.E."/>
            <person name="Stewart B.J."/>
            <person name="Lyman M.G."/>
            <person name="Malfatti S.A."/>
            <person name="Rubinfeld B."/>
            <person name="Courtot M."/>
            <person name="Singh J."/>
            <person name="Dalgard C.L."/>
            <person name="Hamilton T."/>
            <person name="Frey K.G."/>
            <person name="Gunde-Cimerman N."/>
            <person name="Dugan L."/>
            <person name="Daly M.J."/>
        </authorList>
    </citation>
    <scope>NUCLEOTIDE SEQUENCE [LARGE SCALE GENOMIC DNA]</scope>
    <source>
        <strain evidence="10 11">MD1149</strain>
    </source>
</reference>
<evidence type="ECO:0000256" key="6">
    <source>
        <dbReference type="ARBA" id="ARBA00022824"/>
    </source>
</evidence>
<evidence type="ECO:0000256" key="4">
    <source>
        <dbReference type="ARBA" id="ARBA00022502"/>
    </source>
</evidence>
<comment type="similarity">
    <text evidence="3">Belongs to the PIGU family.</text>
</comment>
<name>A0A2S5BHU3_9BASI</name>
<keyword evidence="11" id="KW-1185">Reference proteome</keyword>
<sequence length="425" mass="46876">MDSDSAAVLTIGATLRAGLVALLARSSSAHESVQFAQPSTTAFTLLKEGYHLLTRLRPQVNPYDSASCHTPPALLAFVGPLTQLGSEWPSYALWIGADVVTAWTLGRIASRRKRGKVLDTERERVWSPARVAAIHMLHPFAVVTMLARSTAAFSNLFLALALDAALGGSAIPAAFFLSFATHVSLYPAMLLPPLLLLAYSSVSPDQPRPDRRTFAVQGVLAFAAHQIALLAWSRWWTGSWSYLSSVYGVILTISDLKPNIGLAWYFFIEMFDHFRAFFLVVFALHPLIYVAPLTIAYRKEPLFACTLLVGTIALLKSYPSFADWAIWHALLGCFSEYLPYVSSPLFNTLLPLYAVLLLPAFHHLWLSAGTGNANFFYAATLVWAISMGGWAIEAVKAYGKRDVLLLQGEQGRAAWREGKWKLVQR</sequence>
<keyword evidence="6" id="KW-0256">Endoplasmic reticulum</keyword>
<dbReference type="UniPathway" id="UPA00196"/>
<comment type="caution">
    <text evidence="10">The sequence shown here is derived from an EMBL/GenBank/DDBJ whole genome shotgun (WGS) entry which is preliminary data.</text>
</comment>
<dbReference type="InterPro" id="IPR009600">
    <property type="entry name" value="PIG-U"/>
</dbReference>
<feature type="transmembrane region" description="Helical" evidence="9">
    <location>
        <begin position="156"/>
        <end position="177"/>
    </location>
</feature>
<evidence type="ECO:0000256" key="7">
    <source>
        <dbReference type="ARBA" id="ARBA00022989"/>
    </source>
</evidence>
<organism evidence="10 11">
    <name type="scientific">Rhodotorula taiwanensis</name>
    <dbReference type="NCBI Taxonomy" id="741276"/>
    <lineage>
        <taxon>Eukaryota</taxon>
        <taxon>Fungi</taxon>
        <taxon>Dikarya</taxon>
        <taxon>Basidiomycota</taxon>
        <taxon>Pucciniomycotina</taxon>
        <taxon>Microbotryomycetes</taxon>
        <taxon>Sporidiobolales</taxon>
        <taxon>Sporidiobolaceae</taxon>
        <taxon>Rhodotorula</taxon>
    </lineage>
</organism>
<feature type="transmembrane region" description="Helical" evidence="9">
    <location>
        <begin position="245"/>
        <end position="268"/>
    </location>
</feature>
<dbReference type="PANTHER" id="PTHR13121:SF0">
    <property type="entry name" value="PHOSPHATIDYLINOSITOL GLYCAN ANCHOR BIOSYNTHESIS CLASS U PROTEIN"/>
    <property type="match status" value="1"/>
</dbReference>
<evidence type="ECO:0000256" key="9">
    <source>
        <dbReference type="SAM" id="Phobius"/>
    </source>
</evidence>
<dbReference type="GO" id="GO:0016255">
    <property type="term" value="P:attachment of GPI anchor to protein"/>
    <property type="evidence" value="ECO:0007669"/>
    <property type="project" value="InterPro"/>
</dbReference>
<comment type="subcellular location">
    <subcellularLocation>
        <location evidence="1">Endoplasmic reticulum membrane</location>
        <topology evidence="1">Multi-pass membrane protein</topology>
    </subcellularLocation>
</comment>
<keyword evidence="7 9" id="KW-1133">Transmembrane helix</keyword>
<proteinExistence type="inferred from homology"/>
<feature type="transmembrane region" description="Helical" evidence="9">
    <location>
        <begin position="274"/>
        <end position="295"/>
    </location>
</feature>
<dbReference type="Proteomes" id="UP000237144">
    <property type="component" value="Unassembled WGS sequence"/>
</dbReference>
<feature type="transmembrane region" description="Helical" evidence="9">
    <location>
        <begin position="374"/>
        <end position="392"/>
    </location>
</feature>
<feature type="transmembrane region" description="Helical" evidence="9">
    <location>
        <begin position="349"/>
        <end position="368"/>
    </location>
</feature>
<protein>
    <submittedName>
        <fullName evidence="10">Uncharacterized protein</fullName>
    </submittedName>
</protein>
<evidence type="ECO:0000313" key="10">
    <source>
        <dbReference type="EMBL" id="POY76337.1"/>
    </source>
</evidence>
<dbReference type="GO" id="GO:0042765">
    <property type="term" value="C:GPI-anchor transamidase complex"/>
    <property type="evidence" value="ECO:0007669"/>
    <property type="project" value="InterPro"/>
</dbReference>
<dbReference type="OrthoDB" id="549017at2759"/>
<keyword evidence="8 9" id="KW-0472">Membrane</keyword>
<evidence type="ECO:0000256" key="5">
    <source>
        <dbReference type="ARBA" id="ARBA00022692"/>
    </source>
</evidence>
<dbReference type="STRING" id="741276.A0A2S5BHU3"/>
<dbReference type="PANTHER" id="PTHR13121">
    <property type="entry name" value="GPI TRANSAMIDASE COMPONENT PIG-U"/>
    <property type="match status" value="1"/>
</dbReference>
<evidence type="ECO:0000256" key="8">
    <source>
        <dbReference type="ARBA" id="ARBA00023136"/>
    </source>
</evidence>
<keyword evidence="5 9" id="KW-0812">Transmembrane</keyword>
<dbReference type="Pfam" id="PF06728">
    <property type="entry name" value="PIG-U"/>
    <property type="match status" value="1"/>
</dbReference>
<feature type="transmembrane region" description="Helical" evidence="9">
    <location>
        <begin position="184"/>
        <end position="202"/>
    </location>
</feature>
<gene>
    <name evidence="10" type="ORF">BMF94_0533</name>
</gene>
<evidence type="ECO:0000256" key="1">
    <source>
        <dbReference type="ARBA" id="ARBA00004477"/>
    </source>
</evidence>
<accession>A0A2S5BHU3</accession>
<evidence type="ECO:0000256" key="2">
    <source>
        <dbReference type="ARBA" id="ARBA00004687"/>
    </source>
</evidence>